<name>A0A399NQW9_9MICO</name>
<feature type="non-terminal residue" evidence="1">
    <location>
        <position position="1"/>
    </location>
</feature>
<protein>
    <submittedName>
        <fullName evidence="1">Dehydrogenase</fullName>
    </submittedName>
</protein>
<proteinExistence type="predicted"/>
<gene>
    <name evidence="1" type="ORF">DZF97_17710</name>
</gene>
<evidence type="ECO:0000313" key="1">
    <source>
        <dbReference type="EMBL" id="RII96570.1"/>
    </source>
</evidence>
<accession>A0A399NQW9</accession>
<reference evidence="1 2" key="1">
    <citation type="submission" date="2018-08" db="EMBL/GenBank/DDBJ databases">
        <title>Genome Sequence of Clavibacter michiganensis Subspecies type strains, and the Atypical Peach-Colored Strains Isolated from Tomato.</title>
        <authorList>
            <person name="Osdaghi E."/>
            <person name="Portier P."/>
            <person name="Briand M."/>
            <person name="Jacques M.-A."/>
        </authorList>
    </citation>
    <scope>NUCLEOTIDE SEQUENCE [LARGE SCALE GENOMIC DNA]</scope>
    <source>
        <strain evidence="1 2">CFBP 7577</strain>
    </source>
</reference>
<sequence>LLAGDDGATAAADALVRAGNLDLLGTRPFHVLAVSVRGTDADGDPVERAIVLHSDDSYVLAGRLAAITVQEIRAGAVPAGVGFAHDVLDPRRVLDLVTASGASAVTRIDDAGDAGEMVEEDL</sequence>
<dbReference type="Proteomes" id="UP000265361">
    <property type="component" value="Unassembled WGS sequence"/>
</dbReference>
<dbReference type="AlphaFoldDB" id="A0A399NQW9"/>
<comment type="caution">
    <text evidence="1">The sequence shown here is derived from an EMBL/GenBank/DDBJ whole genome shotgun (WGS) entry which is preliminary data.</text>
</comment>
<evidence type="ECO:0000313" key="2">
    <source>
        <dbReference type="Proteomes" id="UP000265361"/>
    </source>
</evidence>
<dbReference type="EMBL" id="QWED01001095">
    <property type="protein sequence ID" value="RII96570.1"/>
    <property type="molecule type" value="Genomic_DNA"/>
</dbReference>
<organism evidence="1 2">
    <name type="scientific">Clavibacter nebraskensis</name>
    <dbReference type="NCBI Taxonomy" id="31963"/>
    <lineage>
        <taxon>Bacteria</taxon>
        <taxon>Bacillati</taxon>
        <taxon>Actinomycetota</taxon>
        <taxon>Actinomycetes</taxon>
        <taxon>Micrococcales</taxon>
        <taxon>Microbacteriaceae</taxon>
        <taxon>Clavibacter</taxon>
    </lineage>
</organism>